<proteinExistence type="predicted"/>
<dbReference type="EC" id="3.4.19.13" evidence="1"/>
<evidence type="ECO:0000313" key="2">
    <source>
        <dbReference type="Proteomes" id="UP000579647"/>
    </source>
</evidence>
<reference evidence="1 2" key="1">
    <citation type="submission" date="2020-08" db="EMBL/GenBank/DDBJ databases">
        <title>Sequencing the genomes of 1000 actinobacteria strains.</title>
        <authorList>
            <person name="Klenk H.-P."/>
        </authorList>
    </citation>
    <scope>NUCLEOTIDE SEQUENCE [LARGE SCALE GENOMIC DNA]</scope>
    <source>
        <strain evidence="1 2">DSM 44598</strain>
    </source>
</reference>
<dbReference type="GO" id="GO:0036374">
    <property type="term" value="F:glutathione hydrolase activity"/>
    <property type="evidence" value="ECO:0007669"/>
    <property type="project" value="UniProtKB-EC"/>
</dbReference>
<dbReference type="Pfam" id="PF01019">
    <property type="entry name" value="G_glu_transpept"/>
    <property type="match status" value="1"/>
</dbReference>
<keyword evidence="2" id="KW-1185">Reference proteome</keyword>
<dbReference type="PANTHER" id="PTHR43881:SF1">
    <property type="entry name" value="GAMMA-GLUTAMYLTRANSPEPTIDASE (AFU_ORTHOLOGUE AFUA_4G13580)"/>
    <property type="match status" value="1"/>
</dbReference>
<dbReference type="InterPro" id="IPR052896">
    <property type="entry name" value="GGT-like_enzyme"/>
</dbReference>
<organism evidence="1 2">
    <name type="scientific">Nocardiopsis metallicus</name>
    <dbReference type="NCBI Taxonomy" id="179819"/>
    <lineage>
        <taxon>Bacteria</taxon>
        <taxon>Bacillati</taxon>
        <taxon>Actinomycetota</taxon>
        <taxon>Actinomycetes</taxon>
        <taxon>Streptosporangiales</taxon>
        <taxon>Nocardiopsidaceae</taxon>
        <taxon>Nocardiopsis</taxon>
    </lineage>
</organism>
<dbReference type="Gene3D" id="3.60.20.40">
    <property type="match status" value="1"/>
</dbReference>
<dbReference type="RefSeq" id="WP_184366854.1">
    <property type="nucleotide sequence ID" value="NZ_BAAAKM010000062.1"/>
</dbReference>
<dbReference type="InterPro" id="IPR043137">
    <property type="entry name" value="GGT_ssub_C"/>
</dbReference>
<gene>
    <name evidence="1" type="ORF">HNR07_004846</name>
</gene>
<dbReference type="AlphaFoldDB" id="A0A840W9M2"/>
<dbReference type="InterPro" id="IPR043138">
    <property type="entry name" value="GGT_lsub"/>
</dbReference>
<evidence type="ECO:0000313" key="1">
    <source>
        <dbReference type="EMBL" id="MBB5493709.1"/>
    </source>
</evidence>
<dbReference type="Proteomes" id="UP000579647">
    <property type="component" value="Unassembled WGS sequence"/>
</dbReference>
<dbReference type="GO" id="GO:0103068">
    <property type="term" value="F:leukotriene C4 gamma-glutamyl transferase activity"/>
    <property type="evidence" value="ECO:0007669"/>
    <property type="project" value="UniProtKB-EC"/>
</dbReference>
<keyword evidence="1" id="KW-0012">Acyltransferase</keyword>
<dbReference type="PANTHER" id="PTHR43881">
    <property type="entry name" value="GAMMA-GLUTAMYLTRANSPEPTIDASE (AFU_ORTHOLOGUE AFUA_4G13580)"/>
    <property type="match status" value="1"/>
</dbReference>
<sequence length="532" mass="56393">MRDILRDRQRWGRNGMVSTGSPPATLAALDVLREGGTAFDAAITASAVLTVALPMACGPGGDGVAVLHRAGQDEPVSLTALGRAPAGASPEAYRSRGLTTVPATGALSLSTPALIDGWYRLHREYGTLPFERLLEPAIDIAVSGVAVTDQVARWTRDNLAALEQPGFRDLYEPHGSPDAVGSVLRQPGLAALYSMVASAHRTPETLRAELADAITPVSDELGGLIARADLLVDHARVEPAATVRLGQYRVATTPAPTQGPLLLQNLALYRSLSRGQSSDRPDMIHLLAEIIDQTYGWRLREFGDPEFVGFTDPLDPALLASLASGVDPDKRSPSSCLGHYSEGDTSHFAVLDREGNGVSWVQSLGLGFGSGIGVPELGLFLGNRLGRSATIDPVHPNVCAPGKRPVNTIFPWSSSGPEGLRWLGGTPGGDGQTQWNAQVLLGLIEDSVSPLQALSRPRWTHYPGCDKVEAAMEPQLRVDDTMDAGTVAELGSRGHEVVPKASVGGVVRVLERGRTCAWGLDEGRHEGLTVGW</sequence>
<dbReference type="Gene3D" id="1.10.246.130">
    <property type="match status" value="1"/>
</dbReference>
<name>A0A840W9M2_9ACTN</name>
<protein>
    <submittedName>
        <fullName evidence="1">Gamma-glutamyltranspeptidase/glutathione hydrolase</fullName>
        <ecNumber evidence="1">2.3.2.2</ecNumber>
        <ecNumber evidence="1">3.4.19.13</ecNumber>
    </submittedName>
</protein>
<dbReference type="InterPro" id="IPR029055">
    <property type="entry name" value="Ntn_hydrolases_N"/>
</dbReference>
<dbReference type="PRINTS" id="PR01210">
    <property type="entry name" value="GGTRANSPTASE"/>
</dbReference>
<keyword evidence="1" id="KW-0378">Hydrolase</keyword>
<dbReference type="EMBL" id="JACHDO010000001">
    <property type="protein sequence ID" value="MBB5493709.1"/>
    <property type="molecule type" value="Genomic_DNA"/>
</dbReference>
<dbReference type="SUPFAM" id="SSF56235">
    <property type="entry name" value="N-terminal nucleophile aminohydrolases (Ntn hydrolases)"/>
    <property type="match status" value="1"/>
</dbReference>
<comment type="caution">
    <text evidence="1">The sequence shown here is derived from an EMBL/GenBank/DDBJ whole genome shotgun (WGS) entry which is preliminary data.</text>
</comment>
<keyword evidence="1" id="KW-0808">Transferase</keyword>
<accession>A0A840W9M2</accession>
<dbReference type="EC" id="2.3.2.2" evidence="1"/>